<proteinExistence type="predicted"/>
<name>A0ABS8UL41_DATST</name>
<evidence type="ECO:0000256" key="1">
    <source>
        <dbReference type="SAM" id="MobiDB-lite"/>
    </source>
</evidence>
<keyword evidence="3" id="KW-1185">Reference proteome</keyword>
<evidence type="ECO:0000313" key="3">
    <source>
        <dbReference type="Proteomes" id="UP000823775"/>
    </source>
</evidence>
<feature type="region of interest" description="Disordered" evidence="1">
    <location>
        <begin position="46"/>
        <end position="137"/>
    </location>
</feature>
<comment type="caution">
    <text evidence="2">The sequence shown here is derived from an EMBL/GenBank/DDBJ whole genome shotgun (WGS) entry which is preliminary data.</text>
</comment>
<reference evidence="2 3" key="1">
    <citation type="journal article" date="2021" name="BMC Genomics">
        <title>Datura genome reveals duplications of psychoactive alkaloid biosynthetic genes and high mutation rate following tissue culture.</title>
        <authorList>
            <person name="Rajewski A."/>
            <person name="Carter-House D."/>
            <person name="Stajich J."/>
            <person name="Litt A."/>
        </authorList>
    </citation>
    <scope>NUCLEOTIDE SEQUENCE [LARGE SCALE GENOMIC DNA]</scope>
    <source>
        <strain evidence="2">AR-01</strain>
    </source>
</reference>
<accession>A0ABS8UL41</accession>
<organism evidence="2 3">
    <name type="scientific">Datura stramonium</name>
    <name type="common">Jimsonweed</name>
    <name type="synonym">Common thornapple</name>
    <dbReference type="NCBI Taxonomy" id="4076"/>
    <lineage>
        <taxon>Eukaryota</taxon>
        <taxon>Viridiplantae</taxon>
        <taxon>Streptophyta</taxon>
        <taxon>Embryophyta</taxon>
        <taxon>Tracheophyta</taxon>
        <taxon>Spermatophyta</taxon>
        <taxon>Magnoliopsida</taxon>
        <taxon>eudicotyledons</taxon>
        <taxon>Gunneridae</taxon>
        <taxon>Pentapetalae</taxon>
        <taxon>asterids</taxon>
        <taxon>lamiids</taxon>
        <taxon>Solanales</taxon>
        <taxon>Solanaceae</taxon>
        <taxon>Solanoideae</taxon>
        <taxon>Datureae</taxon>
        <taxon>Datura</taxon>
    </lineage>
</organism>
<protein>
    <submittedName>
        <fullName evidence="2">Uncharacterized protein</fullName>
    </submittedName>
</protein>
<dbReference type="Proteomes" id="UP000823775">
    <property type="component" value="Unassembled WGS sequence"/>
</dbReference>
<dbReference type="EMBL" id="JACEIK010002176">
    <property type="protein sequence ID" value="MCD9559612.1"/>
    <property type="molecule type" value="Genomic_DNA"/>
</dbReference>
<feature type="compositionally biased region" description="Polar residues" evidence="1">
    <location>
        <begin position="112"/>
        <end position="125"/>
    </location>
</feature>
<gene>
    <name evidence="2" type="ORF">HAX54_017672</name>
</gene>
<evidence type="ECO:0000313" key="2">
    <source>
        <dbReference type="EMBL" id="MCD9559612.1"/>
    </source>
</evidence>
<sequence length="211" mass="22826">MGSSIFTNSEISYCRKRTNESRHDPHGTLQVIAYNHQVSGRVYCQQHIGNGRGQPPRTKNPRISTTIVESPAPVATTLSSREVEEDGNSLHEEVGGESSVKGSKCHNKDSSATEGDTGTSDVSSPSPKPASKGQAERLGRIVIQKGNSKFQGNIMAITGDASIGNEHTSIPLPCLVAKMYRESGVPEFPSIDQFVEVLKIMDIGKIRDYTN</sequence>